<comment type="caution">
    <text evidence="1">The sequence shown here is derived from an EMBL/GenBank/DDBJ whole genome shotgun (WGS) entry which is preliminary data.</text>
</comment>
<evidence type="ECO:0000313" key="1">
    <source>
        <dbReference type="EMBL" id="MBW4670483.1"/>
    </source>
</evidence>
<dbReference type="InterPro" id="IPR000014">
    <property type="entry name" value="PAS"/>
</dbReference>
<dbReference type="AlphaFoldDB" id="A0A951UU94"/>
<accession>A0A951UU94</accession>
<organism evidence="1 2">
    <name type="scientific">Cyanomargarita calcarea GSE-NOS-MK-12-04C</name>
    <dbReference type="NCBI Taxonomy" id="2839659"/>
    <lineage>
        <taxon>Bacteria</taxon>
        <taxon>Bacillati</taxon>
        <taxon>Cyanobacteriota</taxon>
        <taxon>Cyanophyceae</taxon>
        <taxon>Nostocales</taxon>
        <taxon>Cyanomargaritaceae</taxon>
        <taxon>Cyanomargarita</taxon>
    </lineage>
</organism>
<evidence type="ECO:0000313" key="2">
    <source>
        <dbReference type="Proteomes" id="UP000729701"/>
    </source>
</evidence>
<reference evidence="1" key="1">
    <citation type="submission" date="2021-05" db="EMBL/GenBank/DDBJ databases">
        <authorList>
            <person name="Pietrasiak N."/>
            <person name="Ward R."/>
            <person name="Stajich J.E."/>
            <person name="Kurbessoian T."/>
        </authorList>
    </citation>
    <scope>NUCLEOTIDE SEQUENCE</scope>
    <source>
        <strain evidence="1">GSE-NOS-MK-12-04C</strain>
    </source>
</reference>
<dbReference type="EMBL" id="JAHHGZ010000031">
    <property type="protein sequence ID" value="MBW4670483.1"/>
    <property type="molecule type" value="Genomic_DNA"/>
</dbReference>
<gene>
    <name evidence="1" type="ORF">KME60_24465</name>
</gene>
<reference evidence="1" key="2">
    <citation type="journal article" date="2022" name="Microbiol. Resour. Announc.">
        <title>Metagenome Sequencing to Explore Phylogenomics of Terrestrial Cyanobacteria.</title>
        <authorList>
            <person name="Ward R.D."/>
            <person name="Stajich J.E."/>
            <person name="Johansen J.R."/>
            <person name="Huntemann M."/>
            <person name="Clum A."/>
            <person name="Foster B."/>
            <person name="Foster B."/>
            <person name="Roux S."/>
            <person name="Palaniappan K."/>
            <person name="Varghese N."/>
            <person name="Mukherjee S."/>
            <person name="Reddy T.B.K."/>
            <person name="Daum C."/>
            <person name="Copeland A."/>
            <person name="Chen I.A."/>
            <person name="Ivanova N.N."/>
            <person name="Kyrpides N.C."/>
            <person name="Shapiro N."/>
            <person name="Eloe-Fadrosh E.A."/>
            <person name="Pietrasiak N."/>
        </authorList>
    </citation>
    <scope>NUCLEOTIDE SEQUENCE</scope>
    <source>
        <strain evidence="1">GSE-NOS-MK-12-04C</strain>
    </source>
</reference>
<dbReference type="Proteomes" id="UP000729701">
    <property type="component" value="Unassembled WGS sequence"/>
</dbReference>
<sequence>MSVSILKTLNLPGWNYKMSHEGVSILAPTKRDATHLAQSYGDALSETAAKINGKVRIKWRGCKSPIEFYGWMASTKAPTLSETAERILHSGGSVFCSQLHVPIELLYRMVAAAENERPISIVRQDTRKQIIVNQPMADMLQTPPEIATQRVMTQFWLPEDLAELEQRLHNDRQFTWTYSAGLNEQAWAILTTQFEAFEVEGIWYRQGTSLSTPQLVPIPSRAFAPPA</sequence>
<proteinExistence type="predicted"/>
<dbReference type="CDD" id="cd00130">
    <property type="entry name" value="PAS"/>
    <property type="match status" value="1"/>
</dbReference>
<name>A0A951UU94_9CYAN</name>
<protein>
    <submittedName>
        <fullName evidence="1">PAS domain-containing protein</fullName>
    </submittedName>
</protein>